<protein>
    <submittedName>
        <fullName evidence="4">Uncharacterized protein</fullName>
    </submittedName>
</protein>
<evidence type="ECO:0000313" key="4">
    <source>
        <dbReference type="EMBL" id="KAG9449068.1"/>
    </source>
</evidence>
<keyword evidence="3" id="KW-0732">Signal</keyword>
<evidence type="ECO:0000256" key="3">
    <source>
        <dbReference type="SAM" id="SignalP"/>
    </source>
</evidence>
<dbReference type="PANTHER" id="PTHR31414:SF16">
    <property type="entry name" value="TRANSMEMBRANE PROTEIN"/>
    <property type="match status" value="1"/>
</dbReference>
<feature type="transmembrane region" description="Helical" evidence="2">
    <location>
        <begin position="149"/>
        <end position="170"/>
    </location>
</feature>
<keyword evidence="2" id="KW-0812">Transmembrane</keyword>
<organism evidence="4 5">
    <name type="scientific">Aristolochia fimbriata</name>
    <name type="common">White veined hardy Dutchman's pipe vine</name>
    <dbReference type="NCBI Taxonomy" id="158543"/>
    <lineage>
        <taxon>Eukaryota</taxon>
        <taxon>Viridiplantae</taxon>
        <taxon>Streptophyta</taxon>
        <taxon>Embryophyta</taxon>
        <taxon>Tracheophyta</taxon>
        <taxon>Spermatophyta</taxon>
        <taxon>Magnoliopsida</taxon>
        <taxon>Magnoliidae</taxon>
        <taxon>Piperales</taxon>
        <taxon>Aristolochiaceae</taxon>
        <taxon>Aristolochia</taxon>
    </lineage>
</organism>
<dbReference type="Proteomes" id="UP000825729">
    <property type="component" value="Unassembled WGS sequence"/>
</dbReference>
<dbReference type="GO" id="GO:0016020">
    <property type="term" value="C:membrane"/>
    <property type="evidence" value="ECO:0007669"/>
    <property type="project" value="TreeGrafter"/>
</dbReference>
<sequence length="556" mass="61524">MKLLTVGPIFFFVFLTCLIAVSAEFPVLVGGSRKFVIGEENLAPWANGLLQFGPASGPAELENLGSQNKLVLAEKRTNRPDILDRFRRYRDGWDITNKHYWASVGYTGAAGFVLALLWFFCFGIILAVHRCCQWPRKLKKKDPHFSQRICLSLLILFTSAATVGCILLSIGQDEFHGEVLHTLNFVVNQSDFTVQILKNVTEYLSLAKSIHVEQVFLSPDDKNEIDKLNVELNEAADVLTEKTSESSSKIRKALNTVRYSLIAVAAVMLLLALLGLLLSVLGHRHAVYIFILSGWLLVAVTFVLCGVFVILSNTISDTCVAMDEWVQNPQAETALSNILPCVDESTTNRTLYRSKEVILQLVNVVNTAIYTVANSDSSQGSAFYYNQSGPLMPPLCPPFDSELHERQCQEPWEVSFANASMVWENYTCEVSPSGGCITTGRVTPDVYSQLAGAVNVSYALYHYGPFVLNLQDCNFVRDTFTTITTLYCTPLGRYLKLVNAGLALISVGVMLCLLLWIVYANRPLSREEEFAKQVSVPKAADTGSSRTSLGNAEESC</sequence>
<gene>
    <name evidence="4" type="ORF">H6P81_009033</name>
</gene>
<feature type="transmembrane region" description="Helical" evidence="2">
    <location>
        <begin position="287"/>
        <end position="311"/>
    </location>
</feature>
<dbReference type="InterPro" id="IPR040283">
    <property type="entry name" value="DDB_G0292058-like"/>
</dbReference>
<reference evidence="4 5" key="1">
    <citation type="submission" date="2021-07" db="EMBL/GenBank/DDBJ databases">
        <title>The Aristolochia fimbriata genome: insights into angiosperm evolution, floral development and chemical biosynthesis.</title>
        <authorList>
            <person name="Jiao Y."/>
        </authorList>
    </citation>
    <scope>NUCLEOTIDE SEQUENCE [LARGE SCALE GENOMIC DNA]</scope>
    <source>
        <strain evidence="4">IBCAS-2021</strain>
        <tissue evidence="4">Leaf</tissue>
    </source>
</reference>
<feature type="transmembrane region" description="Helical" evidence="2">
    <location>
        <begin position="497"/>
        <end position="519"/>
    </location>
</feature>
<keyword evidence="2" id="KW-0472">Membrane</keyword>
<dbReference type="EMBL" id="JAINDJ010000004">
    <property type="protein sequence ID" value="KAG9449068.1"/>
    <property type="molecule type" value="Genomic_DNA"/>
</dbReference>
<proteinExistence type="predicted"/>
<comment type="caution">
    <text evidence="4">The sequence shown here is derived from an EMBL/GenBank/DDBJ whole genome shotgun (WGS) entry which is preliminary data.</text>
</comment>
<feature type="chain" id="PRO_5043361411" evidence="3">
    <location>
        <begin position="24"/>
        <end position="556"/>
    </location>
</feature>
<accession>A0AAV7EJW9</accession>
<keyword evidence="2" id="KW-1133">Transmembrane helix</keyword>
<keyword evidence="5" id="KW-1185">Reference proteome</keyword>
<evidence type="ECO:0000313" key="5">
    <source>
        <dbReference type="Proteomes" id="UP000825729"/>
    </source>
</evidence>
<feature type="transmembrane region" description="Helical" evidence="2">
    <location>
        <begin position="106"/>
        <end position="128"/>
    </location>
</feature>
<name>A0AAV7EJW9_ARIFI</name>
<feature type="region of interest" description="Disordered" evidence="1">
    <location>
        <begin position="536"/>
        <end position="556"/>
    </location>
</feature>
<feature type="signal peptide" evidence="3">
    <location>
        <begin position="1"/>
        <end position="23"/>
    </location>
</feature>
<feature type="transmembrane region" description="Helical" evidence="2">
    <location>
        <begin position="259"/>
        <end position="280"/>
    </location>
</feature>
<evidence type="ECO:0000256" key="2">
    <source>
        <dbReference type="SAM" id="Phobius"/>
    </source>
</evidence>
<evidence type="ECO:0000256" key="1">
    <source>
        <dbReference type="SAM" id="MobiDB-lite"/>
    </source>
</evidence>
<dbReference type="PANTHER" id="PTHR31414">
    <property type="entry name" value="TRANSMEMBRANE PROTEIN DDB_G0292058"/>
    <property type="match status" value="1"/>
</dbReference>
<dbReference type="AlphaFoldDB" id="A0AAV7EJW9"/>